<gene>
    <name evidence="2" type="ORF">RRG08_054908</name>
</gene>
<keyword evidence="1" id="KW-0472">Membrane</keyword>
<protein>
    <submittedName>
        <fullName evidence="2">Uncharacterized protein</fullName>
    </submittedName>
</protein>
<accession>A0AAE1BDT7</accession>
<feature type="transmembrane region" description="Helical" evidence="1">
    <location>
        <begin position="399"/>
        <end position="420"/>
    </location>
</feature>
<dbReference type="EMBL" id="JAWDGP010000003">
    <property type="protein sequence ID" value="KAK3804473.1"/>
    <property type="molecule type" value="Genomic_DNA"/>
</dbReference>
<feature type="transmembrane region" description="Helical" evidence="1">
    <location>
        <begin position="486"/>
        <end position="509"/>
    </location>
</feature>
<dbReference type="AlphaFoldDB" id="A0AAE1BDT7"/>
<dbReference type="Proteomes" id="UP001283361">
    <property type="component" value="Unassembled WGS sequence"/>
</dbReference>
<proteinExistence type="predicted"/>
<reference evidence="2" key="1">
    <citation type="journal article" date="2023" name="G3 (Bethesda)">
        <title>A reference genome for the long-term kleptoplast-retaining sea slug Elysia crispata morphotype clarki.</title>
        <authorList>
            <person name="Eastman K.E."/>
            <person name="Pendleton A.L."/>
            <person name="Shaikh M.A."/>
            <person name="Suttiyut T."/>
            <person name="Ogas R."/>
            <person name="Tomko P."/>
            <person name="Gavelis G."/>
            <person name="Widhalm J.R."/>
            <person name="Wisecaver J.H."/>
        </authorList>
    </citation>
    <scope>NUCLEOTIDE SEQUENCE</scope>
    <source>
        <strain evidence="2">ECLA1</strain>
    </source>
</reference>
<keyword evidence="1" id="KW-0812">Transmembrane</keyword>
<keyword evidence="1" id="KW-1133">Transmembrane helix</keyword>
<sequence length="521" mass="56756">MADFDFNESSRARDDVASGAFTDDYIPLDDFTPPNATGGFAETSFIDPNVNAYGRPIDAYGRPIDTLYDNSTRDGSAFNTQADVHISYGTSIDTLPDPPRITPSTRPGDNIMNLRDEITAADRAAAKTALVNEYYQSIAKNYGLPLPEKIPYDQFEVGRDGKTLYWTPEEGKVISVINTRGGGFLALSTLASKYGNGGTEAIRESMGLKKYDSKTRKTGKLSPKCEEAVQHAYDITPDEDVDITPVVADHTIASVEIATEALDEELTPEQSAALGTIDDPPLDLQWVTPARMKLRELSSEMTRMRDSLVNNEAKLTELDKHIALEERKLEEAPDETTKDRIAERLRKLQDERAARLEAASSTREALRSQISRIRETLHRILHEDKTLAERIKTLFREQGITVVSILTALGMIISTIVLALPGGSGGGAAPPQPPQPPGKGGVKEWLKKHLQSLGRILAKLAGKAAAALPGIIGSIVSWILSLLGKTAVWLAGNLWAVLLAVGGLLLVAAREWLLPKKPKKA</sequence>
<organism evidence="2 3">
    <name type="scientific">Elysia crispata</name>
    <name type="common">lettuce slug</name>
    <dbReference type="NCBI Taxonomy" id="231223"/>
    <lineage>
        <taxon>Eukaryota</taxon>
        <taxon>Metazoa</taxon>
        <taxon>Spiralia</taxon>
        <taxon>Lophotrochozoa</taxon>
        <taxon>Mollusca</taxon>
        <taxon>Gastropoda</taxon>
        <taxon>Heterobranchia</taxon>
        <taxon>Euthyneura</taxon>
        <taxon>Panpulmonata</taxon>
        <taxon>Sacoglossa</taxon>
        <taxon>Placobranchoidea</taxon>
        <taxon>Plakobranchidae</taxon>
        <taxon>Elysia</taxon>
    </lineage>
</organism>
<comment type="caution">
    <text evidence="2">The sequence shown here is derived from an EMBL/GenBank/DDBJ whole genome shotgun (WGS) entry which is preliminary data.</text>
</comment>
<evidence type="ECO:0000313" key="3">
    <source>
        <dbReference type="Proteomes" id="UP001283361"/>
    </source>
</evidence>
<evidence type="ECO:0000313" key="2">
    <source>
        <dbReference type="EMBL" id="KAK3804473.1"/>
    </source>
</evidence>
<evidence type="ECO:0000256" key="1">
    <source>
        <dbReference type="SAM" id="Phobius"/>
    </source>
</evidence>
<keyword evidence="3" id="KW-1185">Reference proteome</keyword>
<feature type="transmembrane region" description="Helical" evidence="1">
    <location>
        <begin position="456"/>
        <end position="480"/>
    </location>
</feature>
<name>A0AAE1BDT7_9GAST</name>